<proteinExistence type="predicted"/>
<comment type="caution">
    <text evidence="1">The sequence shown here is derived from an EMBL/GenBank/DDBJ whole genome shotgun (WGS) entry which is preliminary data.</text>
</comment>
<gene>
    <name evidence="1" type="ORF">HNQ51_003120</name>
</gene>
<sequence>MPRPSARSDAAPILLLDPTRNLLRCGEQEWRGAGRWEVLLLCELQSAGDRGLELHTLQAALRQAGQGRAPDRTGLRRLLMATEALVEQVLGPARGRHRIRSAPRRRTVGPWFWHFEAGESWRVQARRTRATVLPTDSVPRLPLVCTQGKDLPELTGLLIKSDSLGAGGELAEARRYLRRALALPSLSPEMRAVLRLREAKWAQRGGQHDAAQALMESVWRESGSDLSLRRSAELALLHLRYQRDVASFDAVDRQLSRLPWTLHWDCRNLAQQSSLSALLQRRRAMRALRGGHRAAALRHLAQSAASLNAAIYLCLTERDYEYTQNYLLNLALVHGTAAEAGDTAQRSMAFACYRAMILCWDELGLGGDSVWDFIGIANLWLEHPEQRAEFGLGLAYVKSDPAHLDFYVDTLARAEALGEPRQQLHAAVNLLRFACERRVSHGAAHLESARALILGLLQTHPPMRIYCQRELPLAWDIWNQ</sequence>
<dbReference type="Proteomes" id="UP000554837">
    <property type="component" value="Unassembled WGS sequence"/>
</dbReference>
<reference evidence="1 2" key="1">
    <citation type="submission" date="2020-08" db="EMBL/GenBank/DDBJ databases">
        <title>Genomic Encyclopedia of Type Strains, Phase IV (KMG-IV): sequencing the most valuable type-strain genomes for metagenomic binning, comparative biology and taxonomic classification.</title>
        <authorList>
            <person name="Goeker M."/>
        </authorList>
    </citation>
    <scope>NUCLEOTIDE SEQUENCE [LARGE SCALE GENOMIC DNA]</scope>
    <source>
        <strain evidence="1 2">DSM 23958</strain>
    </source>
</reference>
<evidence type="ECO:0000313" key="2">
    <source>
        <dbReference type="Proteomes" id="UP000554837"/>
    </source>
</evidence>
<organism evidence="1 2">
    <name type="scientific">Inhella inkyongensis</name>
    <dbReference type="NCBI Taxonomy" id="392593"/>
    <lineage>
        <taxon>Bacteria</taxon>
        <taxon>Pseudomonadati</taxon>
        <taxon>Pseudomonadota</taxon>
        <taxon>Betaproteobacteria</taxon>
        <taxon>Burkholderiales</taxon>
        <taxon>Sphaerotilaceae</taxon>
        <taxon>Inhella</taxon>
    </lineage>
</organism>
<keyword evidence="2" id="KW-1185">Reference proteome</keyword>
<accession>A0A840S7Z6</accession>
<dbReference type="RefSeq" id="WP_175423496.1">
    <property type="nucleotide sequence ID" value="NZ_CP040709.1"/>
</dbReference>
<dbReference type="EMBL" id="JACHHO010000005">
    <property type="protein sequence ID" value="MBB5205793.1"/>
    <property type="molecule type" value="Genomic_DNA"/>
</dbReference>
<evidence type="ECO:0000313" key="1">
    <source>
        <dbReference type="EMBL" id="MBB5205793.1"/>
    </source>
</evidence>
<name>A0A840S7Z6_9BURK</name>
<dbReference type="AlphaFoldDB" id="A0A840S7Z6"/>
<protein>
    <submittedName>
        <fullName evidence="1">Uncharacterized protein</fullName>
    </submittedName>
</protein>